<dbReference type="EMBL" id="CP042914">
    <property type="protein sequence ID" value="QEG42049.1"/>
    <property type="molecule type" value="Genomic_DNA"/>
</dbReference>
<organism evidence="5 6">
    <name type="scientific">Roseimaritima ulvae</name>
    <dbReference type="NCBI Taxonomy" id="980254"/>
    <lineage>
        <taxon>Bacteria</taxon>
        <taxon>Pseudomonadati</taxon>
        <taxon>Planctomycetota</taxon>
        <taxon>Planctomycetia</taxon>
        <taxon>Pirellulales</taxon>
        <taxon>Pirellulaceae</taxon>
        <taxon>Roseimaritima</taxon>
    </lineage>
</organism>
<dbReference type="OrthoDB" id="275927at2"/>
<feature type="transmembrane region" description="Helical" evidence="4">
    <location>
        <begin position="7"/>
        <end position="28"/>
    </location>
</feature>
<evidence type="ECO:0000256" key="3">
    <source>
        <dbReference type="PROSITE-ProRule" id="PRU00023"/>
    </source>
</evidence>
<protein>
    <submittedName>
        <fullName evidence="5">Ankyrin repeats (3 copies)</fullName>
    </submittedName>
</protein>
<keyword evidence="1" id="KW-0677">Repeat</keyword>
<proteinExistence type="predicted"/>
<keyword evidence="4" id="KW-0472">Membrane</keyword>
<dbReference type="PROSITE" id="PS50297">
    <property type="entry name" value="ANK_REP_REGION"/>
    <property type="match status" value="1"/>
</dbReference>
<dbReference type="InterPro" id="IPR002110">
    <property type="entry name" value="Ankyrin_rpt"/>
</dbReference>
<evidence type="ECO:0000256" key="2">
    <source>
        <dbReference type="ARBA" id="ARBA00023043"/>
    </source>
</evidence>
<evidence type="ECO:0000256" key="4">
    <source>
        <dbReference type="SAM" id="Phobius"/>
    </source>
</evidence>
<keyword evidence="4" id="KW-0812">Transmembrane</keyword>
<dbReference type="Gene3D" id="1.25.40.20">
    <property type="entry name" value="Ankyrin repeat-containing domain"/>
    <property type="match status" value="1"/>
</dbReference>
<dbReference type="Proteomes" id="UP000325286">
    <property type="component" value="Chromosome"/>
</dbReference>
<dbReference type="KEGG" id="rul:UC8_40790"/>
<gene>
    <name evidence="5" type="ORF">UC8_40790</name>
</gene>
<evidence type="ECO:0000256" key="1">
    <source>
        <dbReference type="ARBA" id="ARBA00022737"/>
    </source>
</evidence>
<dbReference type="Pfam" id="PF00023">
    <property type="entry name" value="Ank"/>
    <property type="match status" value="1"/>
</dbReference>
<accession>A0A5B9QVX1</accession>
<dbReference type="InterPro" id="IPR036770">
    <property type="entry name" value="Ankyrin_rpt-contain_sf"/>
</dbReference>
<dbReference type="PANTHER" id="PTHR24201">
    <property type="entry name" value="ANK_REP_REGION DOMAIN-CONTAINING PROTEIN"/>
    <property type="match status" value="1"/>
</dbReference>
<reference evidence="5 6" key="1">
    <citation type="submission" date="2019-08" db="EMBL/GenBank/DDBJ databases">
        <title>Deep-cultivation of Planctomycetes and their phenomic and genomic characterization uncovers novel biology.</title>
        <authorList>
            <person name="Wiegand S."/>
            <person name="Jogler M."/>
            <person name="Boedeker C."/>
            <person name="Pinto D."/>
            <person name="Vollmers J."/>
            <person name="Rivas-Marin E."/>
            <person name="Kohn T."/>
            <person name="Peeters S.H."/>
            <person name="Heuer A."/>
            <person name="Rast P."/>
            <person name="Oberbeckmann S."/>
            <person name="Bunk B."/>
            <person name="Jeske O."/>
            <person name="Meyerdierks A."/>
            <person name="Storesund J.E."/>
            <person name="Kallscheuer N."/>
            <person name="Luecker S."/>
            <person name="Lage O.M."/>
            <person name="Pohl T."/>
            <person name="Merkel B.J."/>
            <person name="Hornburger P."/>
            <person name="Mueller R.-W."/>
            <person name="Bruemmer F."/>
            <person name="Labrenz M."/>
            <person name="Spormann A.M."/>
            <person name="Op den Camp H."/>
            <person name="Overmann J."/>
            <person name="Amann R."/>
            <person name="Jetten M.S.M."/>
            <person name="Mascher T."/>
            <person name="Medema M.H."/>
            <person name="Devos D.P."/>
            <person name="Kaster A.-K."/>
            <person name="Ovreas L."/>
            <person name="Rohde M."/>
            <person name="Galperin M.Y."/>
            <person name="Jogler C."/>
        </authorList>
    </citation>
    <scope>NUCLEOTIDE SEQUENCE [LARGE SCALE GENOMIC DNA]</scope>
    <source>
        <strain evidence="5 6">UC8</strain>
    </source>
</reference>
<dbReference type="PANTHER" id="PTHR24201:SF15">
    <property type="entry name" value="ANKYRIN REPEAT DOMAIN-CONTAINING PROTEIN 66"/>
    <property type="match status" value="1"/>
</dbReference>
<evidence type="ECO:0000313" key="6">
    <source>
        <dbReference type="Proteomes" id="UP000325286"/>
    </source>
</evidence>
<dbReference type="AlphaFoldDB" id="A0A5B9QVX1"/>
<keyword evidence="6" id="KW-1185">Reference proteome</keyword>
<dbReference type="SUPFAM" id="SSF48403">
    <property type="entry name" value="Ankyrin repeat"/>
    <property type="match status" value="1"/>
</dbReference>
<evidence type="ECO:0000313" key="5">
    <source>
        <dbReference type="EMBL" id="QEG42049.1"/>
    </source>
</evidence>
<keyword evidence="4" id="KW-1133">Transmembrane helix</keyword>
<dbReference type="InterPro" id="IPR050776">
    <property type="entry name" value="Ank_Repeat/CDKN_Inhibitor"/>
</dbReference>
<feature type="repeat" description="ANK" evidence="3">
    <location>
        <begin position="118"/>
        <end position="150"/>
    </location>
</feature>
<keyword evidence="2 3" id="KW-0040">ANK repeat</keyword>
<dbReference type="RefSeq" id="WP_068141538.1">
    <property type="nucleotide sequence ID" value="NZ_CP042914.1"/>
</dbReference>
<sequence>MDLIKRTLPIWISTLVVVIVGSASAWWWTPAEPSPPPPPNLATALSNLLLFDDPEELERLVIFGRPIVDTDNWRAEHFFHSERAQEVCAAISAHDYQRLRRLLRESGVDCNLRGEGRAGLTLLHWAYAEHDLEAFKILLEAGASPDLPTTDWLLLRTRTSLATGDSILFATLRHGRYDFFLEAFAYSQDVDETGGGNEQLLHVLLAPDEPSNYERFGLSSEDILADMLRTGMTIDIPNKYCSYPTHLAAQNRRTSLCLMLLKAGASPTLENGSGQTIVDILAARADTLSGWNGPGKPREGFVELLIWLKKHDMELPGTLEAVLDESAVAQESAL</sequence>
<dbReference type="SMART" id="SM00248">
    <property type="entry name" value="ANK"/>
    <property type="match status" value="3"/>
</dbReference>
<dbReference type="PROSITE" id="PS50088">
    <property type="entry name" value="ANK_REPEAT"/>
    <property type="match status" value="1"/>
</dbReference>
<name>A0A5B9QVX1_9BACT</name>